<keyword evidence="2" id="KW-0342">GTP-binding</keyword>
<dbReference type="PANTHER" id="PTHR45782:SF4">
    <property type="entry name" value="MITOCHONDRIAL RIBOSOME-ASSOCIATED GTPASE 1"/>
    <property type="match status" value="1"/>
</dbReference>
<dbReference type="SUPFAM" id="SSF52540">
    <property type="entry name" value="P-loop containing nucleoside triphosphate hydrolases"/>
    <property type="match status" value="1"/>
</dbReference>
<dbReference type="GO" id="GO:0032543">
    <property type="term" value="P:mitochondrial translation"/>
    <property type="evidence" value="ECO:0007669"/>
    <property type="project" value="TreeGrafter"/>
</dbReference>
<dbReference type="EMBL" id="LWDX02030878">
    <property type="protein sequence ID" value="OEL28082.1"/>
    <property type="molecule type" value="Genomic_DNA"/>
</dbReference>
<keyword evidence="1" id="KW-0547">Nucleotide-binding</keyword>
<accession>A0A1E5VSL6</accession>
<dbReference type="OrthoDB" id="269151at2759"/>
<feature type="domain" description="G" evidence="3">
    <location>
        <begin position="139"/>
        <end position="208"/>
    </location>
</feature>
<sequence length="270" mass="29950">MRGLTRAAKRAGEMAFNAGGGAVNWFPGHMAAASRAIRDRLKLADLVIEIPLSSANEDLQPVLSAKRRILALNKKDLANPNIMNGRVFFYLQRWLNHFESCKQDCISINAHSSNSVSQLLGLAELKLKEVITKEPTLLIMVVGVPNVGKSALINSIHRIATSRFPVHDKIKRAMVGPLPGVTQDIAGYKDLVMEVQMTLCSTFLDFTGNTEEESELESLIDMQLTALRKVFRIPHKPFHETHGPTSKKLLTLFRSGKLGPFILDDLPDEQ</sequence>
<dbReference type="GO" id="GO:0005525">
    <property type="term" value="F:GTP binding"/>
    <property type="evidence" value="ECO:0007669"/>
    <property type="project" value="UniProtKB-KW"/>
</dbReference>
<dbReference type="AlphaFoldDB" id="A0A1E5VSL6"/>
<name>A0A1E5VSL6_9POAL</name>
<evidence type="ECO:0000256" key="2">
    <source>
        <dbReference type="ARBA" id="ARBA00023134"/>
    </source>
</evidence>
<organism evidence="4 5">
    <name type="scientific">Dichanthelium oligosanthes</name>
    <dbReference type="NCBI Taxonomy" id="888268"/>
    <lineage>
        <taxon>Eukaryota</taxon>
        <taxon>Viridiplantae</taxon>
        <taxon>Streptophyta</taxon>
        <taxon>Embryophyta</taxon>
        <taxon>Tracheophyta</taxon>
        <taxon>Spermatophyta</taxon>
        <taxon>Magnoliopsida</taxon>
        <taxon>Liliopsida</taxon>
        <taxon>Poales</taxon>
        <taxon>Poaceae</taxon>
        <taxon>PACMAD clade</taxon>
        <taxon>Panicoideae</taxon>
        <taxon>Panicodae</taxon>
        <taxon>Paniceae</taxon>
        <taxon>Dichantheliinae</taxon>
        <taxon>Dichanthelium</taxon>
    </lineage>
</organism>
<dbReference type="GO" id="GO:0003924">
    <property type="term" value="F:GTPase activity"/>
    <property type="evidence" value="ECO:0007669"/>
    <property type="project" value="TreeGrafter"/>
</dbReference>
<evidence type="ECO:0000313" key="4">
    <source>
        <dbReference type="EMBL" id="OEL28082.1"/>
    </source>
</evidence>
<dbReference type="InterPro" id="IPR006073">
    <property type="entry name" value="GTP-bd"/>
</dbReference>
<evidence type="ECO:0000256" key="1">
    <source>
        <dbReference type="ARBA" id="ARBA00022741"/>
    </source>
</evidence>
<comment type="caution">
    <text evidence="4">The sequence shown here is derived from an EMBL/GenBank/DDBJ whole genome shotgun (WGS) entry which is preliminary data.</text>
</comment>
<dbReference type="InterPro" id="IPR027417">
    <property type="entry name" value="P-loop_NTPase"/>
</dbReference>
<reference evidence="4 5" key="1">
    <citation type="submission" date="2016-09" db="EMBL/GenBank/DDBJ databases">
        <title>The draft genome of Dichanthelium oligosanthes: A C3 panicoid grass species.</title>
        <authorList>
            <person name="Studer A.J."/>
            <person name="Schnable J.C."/>
            <person name="Brutnell T.P."/>
        </authorList>
    </citation>
    <scope>NUCLEOTIDE SEQUENCE [LARGE SCALE GENOMIC DNA]</scope>
    <source>
        <strain evidence="5">cv. Kellogg 1175</strain>
        <tissue evidence="4">Leaf</tissue>
    </source>
</reference>
<dbReference type="Gene3D" id="3.40.50.300">
    <property type="entry name" value="P-loop containing nucleotide triphosphate hydrolases"/>
    <property type="match status" value="1"/>
</dbReference>
<protein>
    <submittedName>
        <fullName evidence="4">Short integuments 2, mitochondrial</fullName>
    </submittedName>
</protein>
<evidence type="ECO:0000313" key="5">
    <source>
        <dbReference type="Proteomes" id="UP000095767"/>
    </source>
</evidence>
<dbReference type="CDD" id="cd01856">
    <property type="entry name" value="YlqF"/>
    <property type="match status" value="1"/>
</dbReference>
<dbReference type="GO" id="GO:0005739">
    <property type="term" value="C:mitochondrion"/>
    <property type="evidence" value="ECO:0007669"/>
    <property type="project" value="TreeGrafter"/>
</dbReference>
<evidence type="ECO:0000259" key="3">
    <source>
        <dbReference type="Pfam" id="PF01926"/>
    </source>
</evidence>
<proteinExistence type="predicted"/>
<dbReference type="STRING" id="888268.A0A1E5VSL6"/>
<dbReference type="Pfam" id="PF01926">
    <property type="entry name" value="MMR_HSR1"/>
    <property type="match status" value="1"/>
</dbReference>
<dbReference type="PANTHER" id="PTHR45782">
    <property type="entry name" value="MITOCHONDRIAL RIBOSOME-ASSOCIATED GTPASE 1"/>
    <property type="match status" value="1"/>
</dbReference>
<keyword evidence="5" id="KW-1185">Reference proteome</keyword>
<gene>
    <name evidence="4" type="ORF">BAE44_0010899</name>
</gene>
<dbReference type="Proteomes" id="UP000095767">
    <property type="component" value="Unassembled WGS sequence"/>
</dbReference>